<sequence>MRFGLMSRASGDRRSRVQDSPQSTGSTDRMTVCKAEFGEWGARAALTIAALVLMGASAHAQQLPHSLRDALLGHKGPAEARRAPTPPVARYVSETGGAFIFDQGAPRPLIKFDNSAEIWVLQAQPASRGDVIYRNDLGEPVLRVTKLGGIILFTDDAPMGAAAALSGRAQSIQPPAILSFNVFVQRVRVATARASRAAQRNIEFATVEDVRPETSVLAADSATVVAEAFERMARKGDRSLISRIARVLLAEGHKPSASLKDGSLTITYSPEQGLAGRPSSKKIIKVIHR</sequence>
<dbReference type="Proteomes" id="UP000215616">
    <property type="component" value="Unassembled WGS sequence"/>
</dbReference>
<feature type="region of interest" description="Disordered" evidence="1">
    <location>
        <begin position="1"/>
        <end position="29"/>
    </location>
</feature>
<name>A0A258D302_CAUVI</name>
<feature type="compositionally biased region" description="Polar residues" evidence="1">
    <location>
        <begin position="18"/>
        <end position="29"/>
    </location>
</feature>
<proteinExistence type="predicted"/>
<dbReference type="InterPro" id="IPR032591">
    <property type="entry name" value="DUF4908"/>
</dbReference>
<accession>A0A258D302</accession>
<dbReference type="AlphaFoldDB" id="A0A258D302"/>
<protein>
    <submittedName>
        <fullName evidence="2">DUF4908 domain-containing protein</fullName>
    </submittedName>
</protein>
<evidence type="ECO:0000313" key="2">
    <source>
        <dbReference type="EMBL" id="OYX02181.1"/>
    </source>
</evidence>
<comment type="caution">
    <text evidence="2">The sequence shown here is derived from an EMBL/GenBank/DDBJ whole genome shotgun (WGS) entry which is preliminary data.</text>
</comment>
<organism evidence="2 3">
    <name type="scientific">Caulobacter vibrioides</name>
    <name type="common">Caulobacter crescentus</name>
    <dbReference type="NCBI Taxonomy" id="155892"/>
    <lineage>
        <taxon>Bacteria</taxon>
        <taxon>Pseudomonadati</taxon>
        <taxon>Pseudomonadota</taxon>
        <taxon>Alphaproteobacteria</taxon>
        <taxon>Caulobacterales</taxon>
        <taxon>Caulobacteraceae</taxon>
        <taxon>Caulobacter</taxon>
    </lineage>
</organism>
<evidence type="ECO:0000256" key="1">
    <source>
        <dbReference type="SAM" id="MobiDB-lite"/>
    </source>
</evidence>
<dbReference type="Pfam" id="PF16252">
    <property type="entry name" value="DUF4908"/>
    <property type="match status" value="1"/>
</dbReference>
<gene>
    <name evidence="2" type="ORF">B7Z12_12565</name>
</gene>
<dbReference type="EMBL" id="NCDQ01000201">
    <property type="protein sequence ID" value="OYX02181.1"/>
    <property type="molecule type" value="Genomic_DNA"/>
</dbReference>
<evidence type="ECO:0000313" key="3">
    <source>
        <dbReference type="Proteomes" id="UP000215616"/>
    </source>
</evidence>
<reference evidence="2 3" key="1">
    <citation type="submission" date="2017-03" db="EMBL/GenBank/DDBJ databases">
        <title>Lifting the veil on microbial sulfur biogeochemistry in mining wastewaters.</title>
        <authorList>
            <person name="Kantor R.S."/>
            <person name="Colenbrander Nelson T."/>
            <person name="Marshall S."/>
            <person name="Bennett D."/>
            <person name="Apte S."/>
            <person name="Camacho D."/>
            <person name="Thomas B.C."/>
            <person name="Warren L.A."/>
            <person name="Banfield J.F."/>
        </authorList>
    </citation>
    <scope>NUCLEOTIDE SEQUENCE [LARGE SCALE GENOMIC DNA]</scope>
    <source>
        <strain evidence="2">32-67-7</strain>
    </source>
</reference>